<comment type="caution">
    <text evidence="5">The sequence shown here is derived from an EMBL/GenBank/DDBJ whole genome shotgun (WGS) entry which is preliminary data.</text>
</comment>
<dbReference type="PANTHER" id="PTHR47504:SF5">
    <property type="entry name" value="RIGHT ORIGIN-BINDING PROTEIN"/>
    <property type="match status" value="1"/>
</dbReference>
<name>A0A6L2ZNZ3_9ENTR</name>
<feature type="domain" description="HTH araC/xylS-type" evidence="4">
    <location>
        <begin position="10"/>
        <end position="108"/>
    </location>
</feature>
<dbReference type="Gene3D" id="3.20.80.10">
    <property type="entry name" value="Regulatory factor, effector binding domain"/>
    <property type="match status" value="1"/>
</dbReference>
<dbReference type="InterPro" id="IPR050959">
    <property type="entry name" value="MarA-like"/>
</dbReference>
<dbReference type="SUPFAM" id="SSF46689">
    <property type="entry name" value="Homeodomain-like"/>
    <property type="match status" value="2"/>
</dbReference>
<keyword evidence="1" id="KW-0805">Transcription regulation</keyword>
<dbReference type="Pfam" id="PF12833">
    <property type="entry name" value="HTH_18"/>
    <property type="match status" value="1"/>
</dbReference>
<evidence type="ECO:0000313" key="5">
    <source>
        <dbReference type="EMBL" id="GFN46466.1"/>
    </source>
</evidence>
<dbReference type="InterPro" id="IPR011256">
    <property type="entry name" value="Reg_factor_effector_dom_sf"/>
</dbReference>
<dbReference type="AlphaFoldDB" id="A0A6L2ZNZ3"/>
<evidence type="ECO:0000256" key="3">
    <source>
        <dbReference type="ARBA" id="ARBA00023163"/>
    </source>
</evidence>
<dbReference type="InterPro" id="IPR020449">
    <property type="entry name" value="Tscrpt_reg_AraC-type_HTH"/>
</dbReference>
<evidence type="ECO:0000256" key="2">
    <source>
        <dbReference type="ARBA" id="ARBA00023125"/>
    </source>
</evidence>
<dbReference type="Pfam" id="PF06445">
    <property type="entry name" value="GyrI-like"/>
    <property type="match status" value="1"/>
</dbReference>
<dbReference type="PRINTS" id="PR00032">
    <property type="entry name" value="HTHARAC"/>
</dbReference>
<keyword evidence="3" id="KW-0804">Transcription</keyword>
<dbReference type="InterPro" id="IPR009057">
    <property type="entry name" value="Homeodomain-like_sf"/>
</dbReference>
<organism evidence="5 6">
    <name type="scientific">Candidatus Regiella insecticola</name>
    <dbReference type="NCBI Taxonomy" id="138073"/>
    <lineage>
        <taxon>Bacteria</taxon>
        <taxon>Pseudomonadati</taxon>
        <taxon>Pseudomonadota</taxon>
        <taxon>Gammaproteobacteria</taxon>
        <taxon>Enterobacterales</taxon>
        <taxon>Enterobacteriaceae</taxon>
        <taxon>aphid secondary symbionts</taxon>
        <taxon>Candidatus Regiella</taxon>
    </lineage>
</organism>
<evidence type="ECO:0000313" key="6">
    <source>
        <dbReference type="Proteomes" id="UP000504714"/>
    </source>
</evidence>
<dbReference type="PROSITE" id="PS01124">
    <property type="entry name" value="HTH_ARAC_FAMILY_2"/>
    <property type="match status" value="1"/>
</dbReference>
<dbReference type="SMART" id="SM00871">
    <property type="entry name" value="AraC_E_bind"/>
    <property type="match status" value="1"/>
</dbReference>
<dbReference type="EMBL" id="BLXO01000004">
    <property type="protein sequence ID" value="GFN46466.1"/>
    <property type="molecule type" value="Genomic_DNA"/>
</dbReference>
<dbReference type="Gene3D" id="1.10.10.60">
    <property type="entry name" value="Homeodomain-like"/>
    <property type="match status" value="1"/>
</dbReference>
<dbReference type="PANTHER" id="PTHR47504">
    <property type="entry name" value="RIGHT ORIGIN-BINDING PROTEIN"/>
    <property type="match status" value="1"/>
</dbReference>
<evidence type="ECO:0000259" key="4">
    <source>
        <dbReference type="PROSITE" id="PS01124"/>
    </source>
</evidence>
<protein>
    <submittedName>
        <fullName evidence="5">AraC family transcriptional regulator</fullName>
    </submittedName>
</protein>
<dbReference type="Proteomes" id="UP000504714">
    <property type="component" value="Unassembled WGS sequence"/>
</dbReference>
<dbReference type="GO" id="GO:0003700">
    <property type="term" value="F:DNA-binding transcription factor activity"/>
    <property type="evidence" value="ECO:0007669"/>
    <property type="project" value="InterPro"/>
</dbReference>
<gene>
    <name evidence="5" type="ORF">RINTU1_20940</name>
</gene>
<dbReference type="InterPro" id="IPR029442">
    <property type="entry name" value="GyrI-like"/>
</dbReference>
<sequence>MNDLNSSNFINAVQFVYDHIDQPITLKDLAKSVDMSVSSLKRLFIEATAKTPGAFIRRLRMECAFRSIQSQKDSILEVALSSGFEDQSSFARRFKETFGYSPRQARKKLNIVSELENVLLDEPDIIELTDFPIQSVTEKGFYFEAAPKAFNVLKSKLTTNELSDDGLSMFIGIGHDNPHENNVKEDEVRFTAGVVLIKRDLGIEHVILSGSRYARFHYFGKPNNLGLAYHYIYGKWSEASPIQVVKTKSAFMAFDHFPAPLKEQNILIHVPLVP</sequence>
<evidence type="ECO:0000256" key="1">
    <source>
        <dbReference type="ARBA" id="ARBA00023015"/>
    </source>
</evidence>
<accession>A0A6L2ZNZ3</accession>
<dbReference type="RefSeq" id="WP_176488120.1">
    <property type="nucleotide sequence ID" value="NZ_BLXO01000004.1"/>
</dbReference>
<proteinExistence type="predicted"/>
<dbReference type="InterPro" id="IPR010499">
    <property type="entry name" value="AraC_E-bd"/>
</dbReference>
<dbReference type="InterPro" id="IPR018060">
    <property type="entry name" value="HTH_AraC"/>
</dbReference>
<dbReference type="SUPFAM" id="SSF55136">
    <property type="entry name" value="Probable bacterial effector-binding domain"/>
    <property type="match status" value="1"/>
</dbReference>
<keyword evidence="2" id="KW-0238">DNA-binding</keyword>
<dbReference type="GO" id="GO:0043565">
    <property type="term" value="F:sequence-specific DNA binding"/>
    <property type="evidence" value="ECO:0007669"/>
    <property type="project" value="InterPro"/>
</dbReference>
<reference evidence="5 6" key="1">
    <citation type="submission" date="2020-06" db="EMBL/GenBank/DDBJ databases">
        <title>The genome sequence of Candidatus Regiella insecticola strain Tut.</title>
        <authorList>
            <person name="Nikoh N."/>
            <person name="Tsuchida T."/>
            <person name="Koga R."/>
            <person name="Oshima K."/>
            <person name="Hattori M."/>
            <person name="Fukatsu T."/>
        </authorList>
    </citation>
    <scope>NUCLEOTIDE SEQUENCE [LARGE SCALE GENOMIC DNA]</scope>
    <source>
        <strain evidence="5 6">Tut</strain>
    </source>
</reference>
<dbReference type="SMART" id="SM00342">
    <property type="entry name" value="HTH_ARAC"/>
    <property type="match status" value="1"/>
</dbReference>